<dbReference type="Proteomes" id="UP001265746">
    <property type="component" value="Unassembled WGS sequence"/>
</dbReference>
<keyword evidence="1" id="KW-0732">Signal</keyword>
<keyword evidence="3" id="KW-1185">Reference proteome</keyword>
<reference evidence="2" key="1">
    <citation type="submission" date="2023-06" db="EMBL/GenBank/DDBJ databases">
        <authorList>
            <person name="Noh H."/>
        </authorList>
    </citation>
    <scope>NUCLEOTIDE SEQUENCE</scope>
    <source>
        <strain evidence="2">DUCC20226</strain>
    </source>
</reference>
<dbReference type="EMBL" id="JAUJFL010000005">
    <property type="protein sequence ID" value="KAK2602065.1"/>
    <property type="molecule type" value="Genomic_DNA"/>
</dbReference>
<dbReference type="AlphaFoldDB" id="A0AAD9S9P2"/>
<sequence>MRYFTISLAFIAMLGGFDIASAICTGANLGIGTPVALGTGNTQYNVYDGSCKTVQSLQISTSIGPCISEYFLCAVGTKTIELYDDPTTGISYVCSADTTSESCGSDVISLCCHEGFIDD</sequence>
<accession>A0AAD9S9P2</accession>
<protein>
    <submittedName>
        <fullName evidence="2">Uncharacterized protein</fullName>
    </submittedName>
</protein>
<feature type="chain" id="PRO_5042088829" evidence="1">
    <location>
        <begin position="23"/>
        <end position="119"/>
    </location>
</feature>
<evidence type="ECO:0000256" key="1">
    <source>
        <dbReference type="SAM" id="SignalP"/>
    </source>
</evidence>
<evidence type="ECO:0000313" key="3">
    <source>
        <dbReference type="Proteomes" id="UP001265746"/>
    </source>
</evidence>
<organism evidence="2 3">
    <name type="scientific">Phomopsis amygdali</name>
    <name type="common">Fusicoccum amygdali</name>
    <dbReference type="NCBI Taxonomy" id="1214568"/>
    <lineage>
        <taxon>Eukaryota</taxon>
        <taxon>Fungi</taxon>
        <taxon>Dikarya</taxon>
        <taxon>Ascomycota</taxon>
        <taxon>Pezizomycotina</taxon>
        <taxon>Sordariomycetes</taxon>
        <taxon>Sordariomycetidae</taxon>
        <taxon>Diaporthales</taxon>
        <taxon>Diaporthaceae</taxon>
        <taxon>Diaporthe</taxon>
    </lineage>
</organism>
<evidence type="ECO:0000313" key="2">
    <source>
        <dbReference type="EMBL" id="KAK2602065.1"/>
    </source>
</evidence>
<gene>
    <name evidence="2" type="ORF">N8I77_008632</name>
</gene>
<comment type="caution">
    <text evidence="2">The sequence shown here is derived from an EMBL/GenBank/DDBJ whole genome shotgun (WGS) entry which is preliminary data.</text>
</comment>
<feature type="signal peptide" evidence="1">
    <location>
        <begin position="1"/>
        <end position="22"/>
    </location>
</feature>
<name>A0AAD9S9P2_PHOAM</name>
<proteinExistence type="predicted"/>